<sequence length="381" mass="43956">MTERCDEAVVHGYGYKKVDKGVKPVPGILADEFRIMRRVPRDPMQNLPSLPFHPPDFIGRSCYMEERWRDLNINSDGFLWEEEVKLFDHILYLHKQAFTWDESKKGKFSDEYFEPIRIPYQQHVPWALCNIPIPLGIREQVIQVIHDKIASGVYEPSNSSYRSRWFCVLKKDEKSLSLPQIEDIVEAFGECSCYASFDLFVVFDQRTLHPDSRDLTTFQSPLGALRLTTIPMGYTNSVQIMHGDVTFILQDEIPHVTIPYIDDIPVKNGTMRYEMSDGGYEVIPQNSGIHRFIWEHAENVNHVIHRLEMAGATLSGKKCIICGPKLEYLGGLYNYEGRWPLPSHIQKIVNWLACTTVTEVCRFLGTCGLIRVFIKDYAKMA</sequence>
<dbReference type="PANTHER" id="PTHR33064:SF37">
    <property type="entry name" value="RIBONUCLEASE H"/>
    <property type="match status" value="1"/>
</dbReference>
<dbReference type="STRING" id="139825.A0A401GD45"/>
<dbReference type="SUPFAM" id="SSF56672">
    <property type="entry name" value="DNA/RNA polymerases"/>
    <property type="match status" value="1"/>
</dbReference>
<comment type="caution">
    <text evidence="1">The sequence shown here is derived from an EMBL/GenBank/DDBJ whole genome shotgun (WGS) entry which is preliminary data.</text>
</comment>
<dbReference type="CDD" id="cd01647">
    <property type="entry name" value="RT_LTR"/>
    <property type="match status" value="1"/>
</dbReference>
<dbReference type="Gene3D" id="3.30.70.270">
    <property type="match status" value="2"/>
</dbReference>
<dbReference type="InParanoid" id="A0A401GD45"/>
<dbReference type="RefSeq" id="XP_027610978.1">
    <property type="nucleotide sequence ID" value="XM_027755177.1"/>
</dbReference>
<evidence type="ECO:0000313" key="2">
    <source>
        <dbReference type="Proteomes" id="UP000287166"/>
    </source>
</evidence>
<accession>A0A401GD45</accession>
<keyword evidence="2" id="KW-1185">Reference proteome</keyword>
<proteinExistence type="predicted"/>
<dbReference type="InterPro" id="IPR051320">
    <property type="entry name" value="Viral_Replic_Matur_Polypro"/>
</dbReference>
<dbReference type="InterPro" id="IPR043128">
    <property type="entry name" value="Rev_trsase/Diguanyl_cyclase"/>
</dbReference>
<dbReference type="GeneID" id="38776982"/>
<reference evidence="1 2" key="1">
    <citation type="journal article" date="2018" name="Sci. Rep.">
        <title>Genome sequence of the cauliflower mushroom Sparassis crispa (Hanabiratake) and its association with beneficial usage.</title>
        <authorList>
            <person name="Kiyama R."/>
            <person name="Furutani Y."/>
            <person name="Kawaguchi K."/>
            <person name="Nakanishi T."/>
        </authorList>
    </citation>
    <scope>NUCLEOTIDE SEQUENCE [LARGE SCALE GENOMIC DNA]</scope>
</reference>
<evidence type="ECO:0000313" key="1">
    <source>
        <dbReference type="EMBL" id="GBE80065.1"/>
    </source>
</evidence>
<dbReference type="AlphaFoldDB" id="A0A401GD45"/>
<gene>
    <name evidence="1" type="ORF">SCP_0212680</name>
</gene>
<dbReference type="PANTHER" id="PTHR33064">
    <property type="entry name" value="POL PROTEIN"/>
    <property type="match status" value="1"/>
</dbReference>
<dbReference type="OrthoDB" id="5599163at2759"/>
<protein>
    <recommendedName>
        <fullName evidence="3">Reverse transcriptase domain-containing protein</fullName>
    </recommendedName>
</protein>
<organism evidence="1 2">
    <name type="scientific">Sparassis crispa</name>
    <dbReference type="NCBI Taxonomy" id="139825"/>
    <lineage>
        <taxon>Eukaryota</taxon>
        <taxon>Fungi</taxon>
        <taxon>Dikarya</taxon>
        <taxon>Basidiomycota</taxon>
        <taxon>Agaricomycotina</taxon>
        <taxon>Agaricomycetes</taxon>
        <taxon>Polyporales</taxon>
        <taxon>Sparassidaceae</taxon>
        <taxon>Sparassis</taxon>
    </lineage>
</organism>
<dbReference type="EMBL" id="BFAD01000002">
    <property type="protein sequence ID" value="GBE80065.1"/>
    <property type="molecule type" value="Genomic_DNA"/>
</dbReference>
<dbReference type="Proteomes" id="UP000287166">
    <property type="component" value="Unassembled WGS sequence"/>
</dbReference>
<name>A0A401GD45_9APHY</name>
<dbReference type="InterPro" id="IPR043502">
    <property type="entry name" value="DNA/RNA_pol_sf"/>
</dbReference>
<evidence type="ECO:0008006" key="3">
    <source>
        <dbReference type="Google" id="ProtNLM"/>
    </source>
</evidence>